<keyword evidence="5" id="KW-0238">DNA-binding</keyword>
<dbReference type="GO" id="GO:0003700">
    <property type="term" value="F:DNA-binding transcription factor activity"/>
    <property type="evidence" value="ECO:0007669"/>
    <property type="project" value="InterPro"/>
</dbReference>
<dbReference type="RefSeq" id="XP_001712297.1">
    <property type="nucleotide sequence ID" value="XM_001712245.1"/>
</dbReference>
<dbReference type="AlphaFoldDB" id="A9BKD9"/>
<accession>A9BKD9</accession>
<dbReference type="Proteomes" id="UP000243127">
    <property type="component" value="Nucleomorph 1"/>
</dbReference>
<keyword evidence="10" id="KW-0542">Nucleomorph</keyword>
<evidence type="ECO:0000256" key="4">
    <source>
        <dbReference type="ARBA" id="ARBA00023015"/>
    </source>
</evidence>
<dbReference type="PANTHER" id="PTHR10015:SF427">
    <property type="entry name" value="HEAT SHOCK FACTOR PROTEIN"/>
    <property type="match status" value="1"/>
</dbReference>
<evidence type="ECO:0000313" key="11">
    <source>
        <dbReference type="Proteomes" id="UP000243127"/>
    </source>
</evidence>
<evidence type="ECO:0000256" key="8">
    <source>
        <dbReference type="RuleBase" id="RU004020"/>
    </source>
</evidence>
<dbReference type="PANTHER" id="PTHR10015">
    <property type="entry name" value="HEAT SHOCK TRANSCRIPTION FACTOR"/>
    <property type="match status" value="1"/>
</dbReference>
<dbReference type="SMR" id="A9BKD9"/>
<protein>
    <submittedName>
        <fullName evidence="10">Hsf</fullName>
    </submittedName>
</protein>
<dbReference type="EMBL" id="CP000881">
    <property type="protein sequence ID" value="ABW97972.1"/>
    <property type="molecule type" value="Genomic_DNA"/>
</dbReference>
<geneLocation type="nucleomorph" evidence="10"/>
<comment type="subcellular location">
    <subcellularLocation>
        <location evidence="1">Nucleus</location>
    </subcellularLocation>
</comment>
<keyword evidence="3" id="KW-0597">Phosphoprotein</keyword>
<dbReference type="PRINTS" id="PR00056">
    <property type="entry name" value="HSFDOMAIN"/>
</dbReference>
<dbReference type="GeneID" id="5739632"/>
<evidence type="ECO:0000256" key="5">
    <source>
        <dbReference type="ARBA" id="ARBA00023125"/>
    </source>
</evidence>
<keyword evidence="7" id="KW-0539">Nucleus</keyword>
<proteinExistence type="inferred from homology"/>
<evidence type="ECO:0000313" key="10">
    <source>
        <dbReference type="EMBL" id="ABW97972.1"/>
    </source>
</evidence>
<evidence type="ECO:0000256" key="1">
    <source>
        <dbReference type="ARBA" id="ARBA00004123"/>
    </source>
</evidence>
<evidence type="ECO:0000256" key="7">
    <source>
        <dbReference type="ARBA" id="ARBA00023242"/>
    </source>
</evidence>
<dbReference type="FunFam" id="1.10.10.10:FF:000037">
    <property type="entry name" value="Heat stress transcription factor B-4"/>
    <property type="match status" value="1"/>
</dbReference>
<comment type="subunit">
    <text evidence="2">Homotrimer.</text>
</comment>
<dbReference type="GO" id="GO:0043565">
    <property type="term" value="F:sequence-specific DNA binding"/>
    <property type="evidence" value="ECO:0007669"/>
    <property type="project" value="InterPro"/>
</dbReference>
<dbReference type="SUPFAM" id="SSF46785">
    <property type="entry name" value="Winged helix' DNA-binding domain"/>
    <property type="match status" value="1"/>
</dbReference>
<dbReference type="SMART" id="SM00415">
    <property type="entry name" value="HSF"/>
    <property type="match status" value="1"/>
</dbReference>
<keyword evidence="6" id="KW-0804">Transcription</keyword>
<dbReference type="GO" id="GO:0005634">
    <property type="term" value="C:nucleus"/>
    <property type="evidence" value="ECO:0007669"/>
    <property type="project" value="UniProtKB-SubCell"/>
</dbReference>
<dbReference type="InterPro" id="IPR036388">
    <property type="entry name" value="WH-like_DNA-bd_sf"/>
</dbReference>
<dbReference type="InterPro" id="IPR036390">
    <property type="entry name" value="WH_DNA-bd_sf"/>
</dbReference>
<comment type="similarity">
    <text evidence="8">Belongs to the HSF family.</text>
</comment>
<evidence type="ECO:0000256" key="2">
    <source>
        <dbReference type="ARBA" id="ARBA00011233"/>
    </source>
</evidence>
<dbReference type="InterPro" id="IPR000232">
    <property type="entry name" value="HSF_DNA-bd"/>
</dbReference>
<name>A9BKD9_HEMAN</name>
<reference evidence="10 11" key="1">
    <citation type="journal article" date="2007" name="Proc. Natl. Acad. Sci. U.S.A.">
        <title>Nucleomorph genome of Hemiselmis andersenii reveals complete intron loss and compaction as a driver of protein structure and function.</title>
        <authorList>
            <person name="Lane C.E."/>
            <person name="van den Heuvel K."/>
            <person name="Kozera C."/>
            <person name="Curtis B.A."/>
            <person name="Parsons B.J."/>
            <person name="Bowman S."/>
            <person name="Archibald J.M."/>
        </authorList>
    </citation>
    <scope>NUCLEOTIDE SEQUENCE [LARGE SCALE GENOMIC DNA]</scope>
    <source>
        <strain evidence="10 11">CCMP644</strain>
    </source>
</reference>
<keyword evidence="4" id="KW-0805">Transcription regulation</keyword>
<dbReference type="Gene3D" id="1.10.10.10">
    <property type="entry name" value="Winged helix-like DNA-binding domain superfamily/Winged helix DNA-binding domain"/>
    <property type="match status" value="1"/>
</dbReference>
<organism evidence="10 11">
    <name type="scientific">Hemiselmis andersenii</name>
    <name type="common">Cryptophyte alga</name>
    <dbReference type="NCBI Taxonomy" id="464988"/>
    <lineage>
        <taxon>Eukaryota</taxon>
        <taxon>Cryptophyceae</taxon>
        <taxon>Cryptomonadales</taxon>
        <taxon>Hemiselmidaceae</taxon>
        <taxon>Hemiselmis</taxon>
    </lineage>
</organism>
<sequence length="236" mass="27952">MGSPPPFLSKLFALVNDSYWNELIRWENNGQTFIITDPIEFSKKILPSYFKHKNFSSFLRQLNKYGFSKLSPDEWIFGHKEFKYGKQDQLSGIIRKKKLKTNYLNFSGENIQQLNKKIEADIDFLKRSRQSFSKNFIDIYSRQEQFLIQQQNIEINQKKLESEVKILENEVCQLKGFIFGYLSKVIGKGDEKSKISDLPFFLPNEQRSSESLSKTTKNPFNFYEKFPKEEKIVFFN</sequence>
<dbReference type="Pfam" id="PF00447">
    <property type="entry name" value="HSF_DNA-bind"/>
    <property type="match status" value="1"/>
</dbReference>
<evidence type="ECO:0000256" key="6">
    <source>
        <dbReference type="ARBA" id="ARBA00023163"/>
    </source>
</evidence>
<evidence type="ECO:0000256" key="3">
    <source>
        <dbReference type="ARBA" id="ARBA00022553"/>
    </source>
</evidence>
<evidence type="ECO:0000259" key="9">
    <source>
        <dbReference type="SMART" id="SM00415"/>
    </source>
</evidence>
<feature type="domain" description="HSF-type DNA-binding" evidence="9">
    <location>
        <begin position="3"/>
        <end position="96"/>
    </location>
</feature>
<gene>
    <name evidence="10" type="ORF">HAN_1g133</name>
</gene>